<evidence type="ECO:0000313" key="2">
    <source>
        <dbReference type="EMBL" id="GFH29370.1"/>
    </source>
</evidence>
<organism evidence="2 3">
    <name type="scientific">Haematococcus lacustris</name>
    <name type="common">Green alga</name>
    <name type="synonym">Haematococcus pluvialis</name>
    <dbReference type="NCBI Taxonomy" id="44745"/>
    <lineage>
        <taxon>Eukaryota</taxon>
        <taxon>Viridiplantae</taxon>
        <taxon>Chlorophyta</taxon>
        <taxon>core chlorophytes</taxon>
        <taxon>Chlorophyceae</taxon>
        <taxon>CS clade</taxon>
        <taxon>Chlamydomonadales</taxon>
        <taxon>Haematococcaceae</taxon>
        <taxon>Haematococcus</taxon>
    </lineage>
</organism>
<sequence length="235" mass="23039">MDTDKIAAVAGCALLLGPHAANGPAELLAEQLNAAAWAAAEEAAAAVRNTGKHAVCGPSPGGGGSDPGCGDRPASGLSPLLTKGLLGAGKRLGSQGQGSEAGSGGEGVTPDTASTLSFVTPFWERVPMPGTLGTPPGSGSGQQLDGQLPGSPSPGGAATAVTTPSTSQQLHHQFSACVDPSHAQFLLLNPSSSSSTMCQASLTHPQAAPLPVAAEGGRALDPVQQAEMLLVVVSK</sequence>
<name>A0A6A0A9F4_HAELA</name>
<feature type="region of interest" description="Disordered" evidence="1">
    <location>
        <begin position="125"/>
        <end position="167"/>
    </location>
</feature>
<dbReference type="EMBL" id="BLLF01004314">
    <property type="protein sequence ID" value="GFH29370.1"/>
    <property type="molecule type" value="Genomic_DNA"/>
</dbReference>
<protein>
    <submittedName>
        <fullName evidence="2">Uncharacterized protein</fullName>
    </submittedName>
</protein>
<comment type="caution">
    <text evidence="2">The sequence shown here is derived from an EMBL/GenBank/DDBJ whole genome shotgun (WGS) entry which is preliminary data.</text>
</comment>
<evidence type="ECO:0000256" key="1">
    <source>
        <dbReference type="SAM" id="MobiDB-lite"/>
    </source>
</evidence>
<dbReference type="AlphaFoldDB" id="A0A6A0A9F4"/>
<keyword evidence="3" id="KW-1185">Reference proteome</keyword>
<proteinExistence type="predicted"/>
<gene>
    <name evidence="2" type="ORF">HaLaN_28016</name>
</gene>
<evidence type="ECO:0000313" key="3">
    <source>
        <dbReference type="Proteomes" id="UP000485058"/>
    </source>
</evidence>
<accession>A0A6A0A9F4</accession>
<feature type="region of interest" description="Disordered" evidence="1">
    <location>
        <begin position="57"/>
        <end position="113"/>
    </location>
</feature>
<reference evidence="2 3" key="1">
    <citation type="submission" date="2020-02" db="EMBL/GenBank/DDBJ databases">
        <title>Draft genome sequence of Haematococcus lacustris strain NIES-144.</title>
        <authorList>
            <person name="Morimoto D."/>
            <person name="Nakagawa S."/>
            <person name="Yoshida T."/>
            <person name="Sawayama S."/>
        </authorList>
    </citation>
    <scope>NUCLEOTIDE SEQUENCE [LARGE SCALE GENOMIC DNA]</scope>
    <source>
        <strain evidence="2 3">NIES-144</strain>
    </source>
</reference>
<feature type="compositionally biased region" description="Low complexity" evidence="1">
    <location>
        <begin position="130"/>
        <end position="150"/>
    </location>
</feature>
<dbReference type="Proteomes" id="UP000485058">
    <property type="component" value="Unassembled WGS sequence"/>
</dbReference>
<feature type="compositionally biased region" description="Gly residues" evidence="1">
    <location>
        <begin position="95"/>
        <end position="107"/>
    </location>
</feature>